<gene>
    <name evidence="2" type="ORF">MCC10113_1922</name>
</gene>
<evidence type="ECO:0000256" key="1">
    <source>
        <dbReference type="SAM" id="SignalP"/>
    </source>
</evidence>
<accession>A0A4R0V3Y1</accession>
<name>A0A4R0V3Y1_BIFLL</name>
<organism evidence="2 3">
    <name type="scientific">Bifidobacterium longum subsp. longum</name>
    <dbReference type="NCBI Taxonomy" id="1679"/>
    <lineage>
        <taxon>Bacteria</taxon>
        <taxon>Bacillati</taxon>
        <taxon>Actinomycetota</taxon>
        <taxon>Actinomycetes</taxon>
        <taxon>Bifidobacteriales</taxon>
        <taxon>Bifidobacteriaceae</taxon>
        <taxon>Bifidobacterium</taxon>
    </lineage>
</organism>
<evidence type="ECO:0000313" key="2">
    <source>
        <dbReference type="EMBL" id="TCF56296.1"/>
    </source>
</evidence>
<feature type="signal peptide" evidence="1">
    <location>
        <begin position="1"/>
        <end position="32"/>
    </location>
</feature>
<evidence type="ECO:0000313" key="3">
    <source>
        <dbReference type="Proteomes" id="UP000292478"/>
    </source>
</evidence>
<sequence length="82" mass="8909">MSSSLLATSKKIWSVFCTLAMCIAVGMTTNHIAVADSATQNSNIVASLKYMSELNKLRQTKRTALSTQQIIRAQNDDNGANM</sequence>
<reference evidence="2 3" key="1">
    <citation type="journal article" date="2018" name="Sci. Rep.">
        <title>Genomic diversity and distribution of Bifidobacterium longum subsp. longum across the human lifespan.</title>
        <authorList>
            <person name="Odamaki T."/>
            <person name="Bottacini F."/>
            <person name="Kato K."/>
            <person name="Mitsuyama E."/>
            <person name="Yoshida K."/>
            <person name="Horigome A."/>
            <person name="Xiao J.Z."/>
            <person name="van Sinderen D."/>
        </authorList>
    </citation>
    <scope>NUCLEOTIDE SEQUENCE [LARGE SCALE GENOMIC DNA]</scope>
    <source>
        <strain evidence="2 3">MCC10113</strain>
    </source>
</reference>
<keyword evidence="1" id="KW-0732">Signal</keyword>
<dbReference type="Proteomes" id="UP000292478">
    <property type="component" value="Unassembled WGS sequence"/>
</dbReference>
<comment type="caution">
    <text evidence="2">The sequence shown here is derived from an EMBL/GenBank/DDBJ whole genome shotgun (WGS) entry which is preliminary data.</text>
</comment>
<dbReference type="EMBL" id="SHTC01000028">
    <property type="protein sequence ID" value="TCF56296.1"/>
    <property type="molecule type" value="Genomic_DNA"/>
</dbReference>
<feature type="chain" id="PRO_5039385024" evidence="1">
    <location>
        <begin position="33"/>
        <end position="82"/>
    </location>
</feature>
<dbReference type="AlphaFoldDB" id="A0A4R0V3Y1"/>
<protein>
    <submittedName>
        <fullName evidence="2">Uncharacterized protein</fullName>
    </submittedName>
</protein>
<proteinExistence type="predicted"/>